<evidence type="ECO:0000256" key="1">
    <source>
        <dbReference type="ARBA" id="ARBA00004245"/>
    </source>
</evidence>
<feature type="domain" description="SH3" evidence="9">
    <location>
        <begin position="755"/>
        <end position="819"/>
    </location>
</feature>
<evidence type="ECO:0000256" key="8">
    <source>
        <dbReference type="SAM" id="MobiDB-lite"/>
    </source>
</evidence>
<keyword evidence="2 6" id="KW-0728">SH3 domain</keyword>
<dbReference type="Pfam" id="PF00611">
    <property type="entry name" value="FCH"/>
    <property type="match status" value="1"/>
</dbReference>
<organism evidence="11 12">
    <name type="scientific">Rhizopus stolonifer</name>
    <name type="common">Rhizopus nigricans</name>
    <dbReference type="NCBI Taxonomy" id="4846"/>
    <lineage>
        <taxon>Eukaryota</taxon>
        <taxon>Fungi</taxon>
        <taxon>Fungi incertae sedis</taxon>
        <taxon>Mucoromycota</taxon>
        <taxon>Mucoromycotina</taxon>
        <taxon>Mucoromycetes</taxon>
        <taxon>Mucorales</taxon>
        <taxon>Mucorineae</taxon>
        <taxon>Rhizopodaceae</taxon>
        <taxon>Rhizopus</taxon>
    </lineage>
</organism>
<reference evidence="11 12" key="1">
    <citation type="journal article" date="2018" name="G3 (Bethesda)">
        <title>Phylogenetic and Phylogenomic Definition of Rhizopus Species.</title>
        <authorList>
            <person name="Gryganskyi A.P."/>
            <person name="Golan J."/>
            <person name="Dolatabadi S."/>
            <person name="Mondo S."/>
            <person name="Robb S."/>
            <person name="Idnurm A."/>
            <person name="Muszewska A."/>
            <person name="Steczkiewicz K."/>
            <person name="Masonjones S."/>
            <person name="Liao H.L."/>
            <person name="Gajdeczka M.T."/>
            <person name="Anike F."/>
            <person name="Vuek A."/>
            <person name="Anishchenko I.M."/>
            <person name="Voigt K."/>
            <person name="de Hoog G.S."/>
            <person name="Smith M.E."/>
            <person name="Heitman J."/>
            <person name="Vilgalys R."/>
            <person name="Stajich J.E."/>
        </authorList>
    </citation>
    <scope>NUCLEOTIDE SEQUENCE [LARGE SCALE GENOMIC DNA]</scope>
    <source>
        <strain evidence="11 12">LSU 92-RS-03</strain>
    </source>
</reference>
<dbReference type="InterPro" id="IPR001452">
    <property type="entry name" value="SH3_domain"/>
</dbReference>
<dbReference type="PROSITE" id="PS51741">
    <property type="entry name" value="F_BAR"/>
    <property type="match status" value="1"/>
</dbReference>
<evidence type="ECO:0000256" key="7">
    <source>
        <dbReference type="PROSITE-ProRule" id="PRU01077"/>
    </source>
</evidence>
<keyword evidence="5" id="KW-0206">Cytoskeleton</keyword>
<dbReference type="InterPro" id="IPR036028">
    <property type="entry name" value="SH3-like_dom_sf"/>
</dbReference>
<evidence type="ECO:0000259" key="10">
    <source>
        <dbReference type="PROSITE" id="PS51741"/>
    </source>
</evidence>
<feature type="region of interest" description="Disordered" evidence="8">
    <location>
        <begin position="578"/>
        <end position="710"/>
    </location>
</feature>
<evidence type="ECO:0000256" key="4">
    <source>
        <dbReference type="ARBA" id="ARBA00022553"/>
    </source>
</evidence>
<dbReference type="STRING" id="4846.A0A367KPP6"/>
<sequence length="819" mass="93579">MATAILHTKIPAGSNFSDAFWDDNYKGVDIIFSRLKKSKETCEEIKKLYESRAHIEQEYGERLLKLSATSKVGEYEEGSFAETLSRIPSTLETTARAHIDLAQQLRDHLEMPLDGFLKEQRDIRKTQYAHIENLKQLKNLHENEVARAREYYSKESTKLISLETHFTVEMEKEIEEQKKLVVVAEQVYKRAIDNLNAVNEQWIYDWRHSADVYQEMELKRITYLRSTLWSFSNMMTSTFNIDEECCDRIRAALEITDVQKDIVDFVYSHGTGSQPPAITPYESFYQPVNRELFSHQNSSESLTRSVTLLANHDEELKSVDIQLQQLEQTPRAEVTQESTLANHGPEPVQSAIEEVEHILNQSGIHDNYIQPTQSVPPVMIDSNRDSSNNAPTENVSVAKEEGAVNKEINNQAVSEEEVIEQHVFHEPKPANNENFKYKPMPNPNFAQLDTEQTKGVHTPPLLQNNKHVEENDDDEEESCENTMPRPPPKDEKWVISSIRRPQQMPIKPTSSPFIQDPLLAPVKSMTGMSIGTPEQSTEEIKTHQAKAHKPVIPLTIDIPNSVNKHPQLAAHKAIEDARRFSQMPPNNVRSQNRVEENGGIRPAPWQGTVHPEDTRNGYVSSHNNHQHGYNRSEQSNLPDSHHQQHGAYTERQPKIKAGTDPAPNKPGKEAKSGGRFSLFFTGGNKKDKKKEKDSYPDLQQHIQQHQQQNQTFQHDQLLNHHAMYQPNTTNDLSMDNEMQFSQLSQAPPLHNTANRFVCYVKAQWSFEATIDAEMTFNQDEVLGIIHKQSDGWWQAERLISEAAGQRGLVPGNYMIDTSM</sequence>
<dbReference type="PANTHER" id="PTHR23065:SF7">
    <property type="entry name" value="NOSTRIN, ISOFORM H"/>
    <property type="match status" value="1"/>
</dbReference>
<protein>
    <recommendedName>
        <fullName evidence="13">F-BAR domain-containing protein</fullName>
    </recommendedName>
</protein>
<feature type="region of interest" description="Disordered" evidence="8">
    <location>
        <begin position="456"/>
        <end position="491"/>
    </location>
</feature>
<dbReference type="PROSITE" id="PS50002">
    <property type="entry name" value="SH3"/>
    <property type="match status" value="1"/>
</dbReference>
<accession>A0A367KPP6</accession>
<keyword evidence="4" id="KW-0597">Phosphoprotein</keyword>
<comment type="subcellular location">
    <subcellularLocation>
        <location evidence="1">Cytoplasm</location>
        <location evidence="1">Cytoskeleton</location>
    </subcellularLocation>
</comment>
<dbReference type="SUPFAM" id="SSF50044">
    <property type="entry name" value="SH3-domain"/>
    <property type="match status" value="1"/>
</dbReference>
<feature type="compositionally biased region" description="Polar residues" evidence="8">
    <location>
        <begin position="617"/>
        <end position="638"/>
    </location>
</feature>
<feature type="compositionally biased region" description="Polar residues" evidence="8">
    <location>
        <begin position="456"/>
        <end position="465"/>
    </location>
</feature>
<dbReference type="GO" id="GO:0030036">
    <property type="term" value="P:actin cytoskeleton organization"/>
    <property type="evidence" value="ECO:0007669"/>
    <property type="project" value="UniProtKB-ARBA"/>
</dbReference>
<comment type="caution">
    <text evidence="11">The sequence shown here is derived from an EMBL/GenBank/DDBJ whole genome shotgun (WGS) entry which is preliminary data.</text>
</comment>
<dbReference type="InterPro" id="IPR027267">
    <property type="entry name" value="AH/BAR_dom_sf"/>
</dbReference>
<dbReference type="GO" id="GO:0009898">
    <property type="term" value="C:cytoplasmic side of plasma membrane"/>
    <property type="evidence" value="ECO:0007669"/>
    <property type="project" value="TreeGrafter"/>
</dbReference>
<dbReference type="Gene3D" id="2.30.30.40">
    <property type="entry name" value="SH3 Domains"/>
    <property type="match status" value="1"/>
</dbReference>
<dbReference type="InterPro" id="IPR001060">
    <property type="entry name" value="FCH_dom"/>
</dbReference>
<dbReference type="GO" id="GO:0005543">
    <property type="term" value="F:phospholipid binding"/>
    <property type="evidence" value="ECO:0007669"/>
    <property type="project" value="TreeGrafter"/>
</dbReference>
<feature type="domain" description="F-BAR" evidence="10">
    <location>
        <begin position="14"/>
        <end position="261"/>
    </location>
</feature>
<evidence type="ECO:0008006" key="13">
    <source>
        <dbReference type="Google" id="ProtNLM"/>
    </source>
</evidence>
<dbReference type="OrthoDB" id="27823at2759"/>
<feature type="compositionally biased region" description="Acidic residues" evidence="8">
    <location>
        <begin position="470"/>
        <end position="479"/>
    </location>
</feature>
<dbReference type="SUPFAM" id="SSF103657">
    <property type="entry name" value="BAR/IMD domain-like"/>
    <property type="match status" value="1"/>
</dbReference>
<dbReference type="InterPro" id="IPR031160">
    <property type="entry name" value="F_BAR_dom"/>
</dbReference>
<keyword evidence="7" id="KW-0175">Coiled coil</keyword>
<dbReference type="Proteomes" id="UP000253551">
    <property type="component" value="Unassembled WGS sequence"/>
</dbReference>
<evidence type="ECO:0000259" key="9">
    <source>
        <dbReference type="PROSITE" id="PS50002"/>
    </source>
</evidence>
<keyword evidence="12" id="KW-1185">Reference proteome</keyword>
<name>A0A367KPP6_RHIST</name>
<dbReference type="CDD" id="cd00174">
    <property type="entry name" value="SH3"/>
    <property type="match status" value="1"/>
</dbReference>
<dbReference type="Pfam" id="PF14604">
    <property type="entry name" value="SH3_9"/>
    <property type="match status" value="1"/>
</dbReference>
<evidence type="ECO:0000256" key="3">
    <source>
        <dbReference type="ARBA" id="ARBA00022490"/>
    </source>
</evidence>
<feature type="compositionally biased region" description="Low complexity" evidence="8">
    <location>
        <begin position="699"/>
        <end position="710"/>
    </location>
</feature>
<dbReference type="GO" id="GO:0120104">
    <property type="term" value="C:mitotic actomyosin contractile ring, proximal layer"/>
    <property type="evidence" value="ECO:0007669"/>
    <property type="project" value="TreeGrafter"/>
</dbReference>
<evidence type="ECO:0000256" key="5">
    <source>
        <dbReference type="ARBA" id="ARBA00023212"/>
    </source>
</evidence>
<proteinExistence type="predicted"/>
<keyword evidence="3" id="KW-0963">Cytoplasm</keyword>
<evidence type="ECO:0000256" key="6">
    <source>
        <dbReference type="PROSITE-ProRule" id="PRU00192"/>
    </source>
</evidence>
<dbReference type="AlphaFoldDB" id="A0A367KPP6"/>
<dbReference type="Gene3D" id="1.20.1270.60">
    <property type="entry name" value="Arfaptin homology (AH) domain/BAR domain"/>
    <property type="match status" value="1"/>
</dbReference>
<evidence type="ECO:0000256" key="2">
    <source>
        <dbReference type="ARBA" id="ARBA00022443"/>
    </source>
</evidence>
<gene>
    <name evidence="11" type="ORF">CU098_007842</name>
</gene>
<evidence type="ECO:0000313" key="11">
    <source>
        <dbReference type="EMBL" id="RCI04159.1"/>
    </source>
</evidence>
<dbReference type="SMART" id="SM00055">
    <property type="entry name" value="FCH"/>
    <property type="match status" value="1"/>
</dbReference>
<dbReference type="EMBL" id="PJQM01000768">
    <property type="protein sequence ID" value="RCI04159.1"/>
    <property type="molecule type" value="Genomic_DNA"/>
</dbReference>
<dbReference type="PANTHER" id="PTHR23065">
    <property type="entry name" value="PROLINE-SERINE-THREONINE PHOSPHATASE INTERACTING PROTEIN 1"/>
    <property type="match status" value="1"/>
</dbReference>
<evidence type="ECO:0000313" key="12">
    <source>
        <dbReference type="Proteomes" id="UP000253551"/>
    </source>
</evidence>
<dbReference type="SMART" id="SM00326">
    <property type="entry name" value="SH3"/>
    <property type="match status" value="1"/>
</dbReference>